<dbReference type="CDD" id="cd17321">
    <property type="entry name" value="MFS_MMR_MDR_like"/>
    <property type="match status" value="1"/>
</dbReference>
<evidence type="ECO:0000256" key="3">
    <source>
        <dbReference type="ARBA" id="ARBA00022692"/>
    </source>
</evidence>
<dbReference type="PROSITE" id="PS50850">
    <property type="entry name" value="MFS"/>
    <property type="match status" value="1"/>
</dbReference>
<comment type="subcellular location">
    <subcellularLocation>
        <location evidence="1">Membrane</location>
        <topology evidence="1">Multi-pass membrane protein</topology>
    </subcellularLocation>
</comment>
<feature type="transmembrane region" description="Helical" evidence="6">
    <location>
        <begin position="49"/>
        <end position="69"/>
    </location>
</feature>
<feature type="transmembrane region" description="Helical" evidence="6">
    <location>
        <begin position="338"/>
        <end position="354"/>
    </location>
</feature>
<evidence type="ECO:0000256" key="5">
    <source>
        <dbReference type="ARBA" id="ARBA00023136"/>
    </source>
</evidence>
<keyword evidence="4 6" id="KW-1133">Transmembrane helix</keyword>
<organism evidence="8 9">
    <name type="scientific">Aquamicrobium zhengzhouense</name>
    <dbReference type="NCBI Taxonomy" id="2781738"/>
    <lineage>
        <taxon>Bacteria</taxon>
        <taxon>Pseudomonadati</taxon>
        <taxon>Pseudomonadota</taxon>
        <taxon>Alphaproteobacteria</taxon>
        <taxon>Hyphomicrobiales</taxon>
        <taxon>Phyllobacteriaceae</taxon>
        <taxon>Aquamicrobium</taxon>
    </lineage>
</organism>
<comment type="caution">
    <text evidence="8">The sequence shown here is derived from an EMBL/GenBank/DDBJ whole genome shotgun (WGS) entry which is preliminary data.</text>
</comment>
<feature type="transmembrane region" description="Helical" evidence="6">
    <location>
        <begin position="111"/>
        <end position="131"/>
    </location>
</feature>
<dbReference type="EMBL" id="JADGMQ010000021">
    <property type="protein sequence ID" value="MBI1622726.1"/>
    <property type="molecule type" value="Genomic_DNA"/>
</dbReference>
<evidence type="ECO:0000256" key="6">
    <source>
        <dbReference type="SAM" id="Phobius"/>
    </source>
</evidence>
<feature type="transmembrane region" description="Helical" evidence="6">
    <location>
        <begin position="404"/>
        <end position="427"/>
    </location>
</feature>
<dbReference type="Gene3D" id="1.20.1720.10">
    <property type="entry name" value="Multidrug resistance protein D"/>
    <property type="match status" value="1"/>
</dbReference>
<feature type="transmembrane region" description="Helical" evidence="6">
    <location>
        <begin position="273"/>
        <end position="297"/>
    </location>
</feature>
<accession>A0ABS0SHL1</accession>
<evidence type="ECO:0000259" key="7">
    <source>
        <dbReference type="PROSITE" id="PS50850"/>
    </source>
</evidence>
<keyword evidence="5 6" id="KW-0472">Membrane</keyword>
<feature type="domain" description="Major facilitator superfamily (MFS) profile" evidence="7">
    <location>
        <begin position="15"/>
        <end position="480"/>
    </location>
</feature>
<evidence type="ECO:0000256" key="1">
    <source>
        <dbReference type="ARBA" id="ARBA00004141"/>
    </source>
</evidence>
<feature type="transmembrane region" description="Helical" evidence="6">
    <location>
        <begin position="143"/>
        <end position="165"/>
    </location>
</feature>
<feature type="transmembrane region" description="Helical" evidence="6">
    <location>
        <begin position="360"/>
        <end position="383"/>
    </location>
</feature>
<dbReference type="PANTHER" id="PTHR42718">
    <property type="entry name" value="MAJOR FACILITATOR SUPERFAMILY MULTIDRUG TRANSPORTER MFSC"/>
    <property type="match status" value="1"/>
</dbReference>
<gene>
    <name evidence="8" type="ORF">IOD40_18895</name>
</gene>
<dbReference type="Proteomes" id="UP000601789">
    <property type="component" value="Unassembled WGS sequence"/>
</dbReference>
<reference evidence="8 9" key="1">
    <citation type="submission" date="2020-10" db="EMBL/GenBank/DDBJ databases">
        <title>Aquamicrobium zhengzhouensis sp. nov., a exopolysaccharide producing bacterium isolated from farmland soil.</title>
        <authorList>
            <person name="Wang X."/>
        </authorList>
    </citation>
    <scope>NUCLEOTIDE SEQUENCE [LARGE SCALE GENOMIC DNA]</scope>
    <source>
        <strain evidence="9">cd-1</strain>
    </source>
</reference>
<name>A0ABS0SHL1_9HYPH</name>
<dbReference type="PANTHER" id="PTHR42718:SF9">
    <property type="entry name" value="MAJOR FACILITATOR SUPERFAMILY MULTIDRUG TRANSPORTER MFSC"/>
    <property type="match status" value="1"/>
</dbReference>
<dbReference type="RefSeq" id="WP_198478259.1">
    <property type="nucleotide sequence ID" value="NZ_JADGMQ010000021.1"/>
</dbReference>
<dbReference type="InterPro" id="IPR020846">
    <property type="entry name" value="MFS_dom"/>
</dbReference>
<sequence>MTRAMTEAYRGTDKLLYGIILGVLAFWLFAQTTLNIAPDMAADLQLEQSFMNIAVSITALFSGIFIVVMGGLADRLGRVKILNYGFVFSIIGSLLVGLAPSGAMGGTFLMLGRICQGLSAAFIMPSSLALVKAYWDGAERQRAISLWSMGSWGGSGFAALFGGLMAQNIGWRWIFIIAAAVSVIGMLMVRGTPESKAPQKADYKFDLAGVVTFMIAMVALQIFATQGGAWGWTSLASLGLLAVAVIVSILFYRIETNNPNAFVQFRLFKNLTYTGATISNLLLNATAGIIMVAMLVLQQGGAMTAQTAGLLTIGYAVTILAFIRYGEKLLQRHGPRKPMLWGSYIVGVSIALLMPTNLMLGTYTILAIIAFSLFGIGLAFYATPSTDAALSNLPEDQSGAGAGIYKMASSLGASFGVAISATIYTAIAGNPEGVEWIEGVITFTGNQENLASREAAFFALLANLVMVAAAVVSILVTVPKGKSVVRVEPAPAKRVGSNKSGEVI</sequence>
<evidence type="ECO:0000256" key="2">
    <source>
        <dbReference type="ARBA" id="ARBA00022448"/>
    </source>
</evidence>
<feature type="transmembrane region" description="Helical" evidence="6">
    <location>
        <begin position="171"/>
        <end position="191"/>
    </location>
</feature>
<protein>
    <submittedName>
        <fullName evidence="8">MFS transporter</fullName>
    </submittedName>
</protein>
<dbReference type="Gene3D" id="1.20.1250.20">
    <property type="entry name" value="MFS general substrate transporter like domains"/>
    <property type="match status" value="1"/>
</dbReference>
<evidence type="ECO:0000313" key="9">
    <source>
        <dbReference type="Proteomes" id="UP000601789"/>
    </source>
</evidence>
<feature type="transmembrane region" description="Helical" evidence="6">
    <location>
        <begin position="203"/>
        <end position="224"/>
    </location>
</feature>
<keyword evidence="9" id="KW-1185">Reference proteome</keyword>
<keyword evidence="3 6" id="KW-0812">Transmembrane</keyword>
<dbReference type="Pfam" id="PF07690">
    <property type="entry name" value="MFS_1"/>
    <property type="match status" value="2"/>
</dbReference>
<dbReference type="InterPro" id="IPR011701">
    <property type="entry name" value="MFS"/>
</dbReference>
<feature type="transmembrane region" description="Helical" evidence="6">
    <location>
        <begin position="15"/>
        <end position="37"/>
    </location>
</feature>
<feature type="transmembrane region" description="Helical" evidence="6">
    <location>
        <begin position="230"/>
        <end position="252"/>
    </location>
</feature>
<dbReference type="SUPFAM" id="SSF103473">
    <property type="entry name" value="MFS general substrate transporter"/>
    <property type="match status" value="1"/>
</dbReference>
<proteinExistence type="predicted"/>
<evidence type="ECO:0000256" key="4">
    <source>
        <dbReference type="ARBA" id="ARBA00022989"/>
    </source>
</evidence>
<evidence type="ECO:0000313" key="8">
    <source>
        <dbReference type="EMBL" id="MBI1622726.1"/>
    </source>
</evidence>
<keyword evidence="2" id="KW-0813">Transport</keyword>
<dbReference type="InterPro" id="IPR036259">
    <property type="entry name" value="MFS_trans_sf"/>
</dbReference>
<feature type="transmembrane region" description="Helical" evidence="6">
    <location>
        <begin position="455"/>
        <end position="478"/>
    </location>
</feature>
<feature type="transmembrane region" description="Helical" evidence="6">
    <location>
        <begin position="81"/>
        <end position="99"/>
    </location>
</feature>
<feature type="transmembrane region" description="Helical" evidence="6">
    <location>
        <begin position="303"/>
        <end position="326"/>
    </location>
</feature>